<dbReference type="GO" id="GO:0006488">
    <property type="term" value="P:dolichol-linked oligosaccharide biosynthetic process"/>
    <property type="evidence" value="ECO:0007669"/>
    <property type="project" value="InterPro"/>
</dbReference>
<evidence type="ECO:0000256" key="11">
    <source>
        <dbReference type="SAM" id="Phobius"/>
    </source>
</evidence>
<dbReference type="Pfam" id="PF04506">
    <property type="entry name" value="Rft-1"/>
    <property type="match status" value="1"/>
</dbReference>
<comment type="similarity">
    <text evidence="3">Belongs to the RFT1 family.</text>
</comment>
<feature type="transmembrane region" description="Helical" evidence="11">
    <location>
        <begin position="208"/>
        <end position="234"/>
    </location>
</feature>
<dbReference type="STRING" id="6216.A0A0R3SBY0"/>
<keyword evidence="6 11" id="KW-1133">Transmembrane helix</keyword>
<accession>A0A0R3SBY0</accession>
<feature type="transmembrane region" description="Helical" evidence="11">
    <location>
        <begin position="182"/>
        <end position="202"/>
    </location>
</feature>
<feature type="domain" description="AAA+ ATPase" evidence="12">
    <location>
        <begin position="876"/>
        <end position="1038"/>
    </location>
</feature>
<dbReference type="InterPro" id="IPR003593">
    <property type="entry name" value="AAA+_ATPase"/>
</dbReference>
<evidence type="ECO:0000256" key="7">
    <source>
        <dbReference type="ARBA" id="ARBA00023136"/>
    </source>
</evidence>
<feature type="transmembrane region" description="Helical" evidence="11">
    <location>
        <begin position="25"/>
        <end position="47"/>
    </location>
</feature>
<evidence type="ECO:0000256" key="9">
    <source>
        <dbReference type="ARBA" id="ARBA00044819"/>
    </source>
</evidence>
<evidence type="ECO:0000256" key="6">
    <source>
        <dbReference type="ARBA" id="ARBA00022989"/>
    </source>
</evidence>
<dbReference type="PANTHER" id="PTHR13117:SF5">
    <property type="entry name" value="PROTEIN RFT1 HOMOLOG"/>
    <property type="match status" value="1"/>
</dbReference>
<evidence type="ECO:0000313" key="15">
    <source>
        <dbReference type="WBParaSite" id="HDID_0000202901-mRNA-1"/>
    </source>
</evidence>
<evidence type="ECO:0000313" key="14">
    <source>
        <dbReference type="Proteomes" id="UP000274504"/>
    </source>
</evidence>
<dbReference type="Gene3D" id="1.10.8.60">
    <property type="match status" value="2"/>
</dbReference>
<dbReference type="Proteomes" id="UP000274504">
    <property type="component" value="Unassembled WGS sequence"/>
</dbReference>
<name>A0A0R3SBY0_HYMDI</name>
<dbReference type="GO" id="GO:0005789">
    <property type="term" value="C:endoplasmic reticulum membrane"/>
    <property type="evidence" value="ECO:0007669"/>
    <property type="project" value="UniProtKB-SubCell"/>
</dbReference>
<keyword evidence="7 11" id="KW-0472">Membrane</keyword>
<comment type="subcellular location">
    <subcellularLocation>
        <location evidence="1">Endoplasmic reticulum membrane</location>
        <topology evidence="1">Multi-pass membrane protein</topology>
    </subcellularLocation>
</comment>
<gene>
    <name evidence="13" type="ORF">HDID_LOCUS2030</name>
</gene>
<sequence>MTRGDSPIDSSKSHGKDLMSQSLNLAGYTFILQILLRVITFITNALAYRCVDASILGLVNFRIGLYYSTLVFTARESFRRACLSRGGELLLSPLVIDIRSKWRSLLNVMWLTVLVGILLSFGLLPIWLFVLSSPASDTVNYNLEYQYRVSCLLYTLSAFLELATEPLWLVCQLGMFLRARIVLEAIANVARAVGIIFALWFGDGSTHGLYLLACPQLLHGSTLVLGYILFAIWLTRTSSLDKDHPFTKIAPKTLQELLPSIHVSSFDWSCLVLSWNFFRQGLLKQFLTEGERYLISAFHLLSFADQGIYDLVNNLGSLAPRLVFNSVEESCHLLFSQCIQRDVPPKSQSERYLREAIKMLNTSLRLLTLIAWVGCVFAQGYSHLLLYFYGGSRLVTDNPEAVNLLRIYALYLVLLAWNGPTEAFLNAAMTTGDVSRHNFRLTAFSFIFLGAAWLLVPLCGAVGFILANCINISTRVIYSCYFIGGFVDQVKENRDLSIAWKKDLQVFSLLHLMLPSKLQTLLMSVTLVLTLTSEVILWLSIHFICSLKRISSLLCVLFVVYNDSHCRRRFGPTRCSCDNFVAGKTNLYGFLRNRIWSYFRWNIPVSTILKQYILIYLFTSQNLKLTFGMHVDLFLPESDIISNKLTIFHPVILEDTHVAVIGYSKSNQANMLRSSMWRYLITSSDKISVSKVKTVFAAQLIEIFINHSNFDNFLWSLLFRLRNFFLQNNIRILEYCYVIPGATERFKIMGSEFIVNFHAIFSTTGKESQKCFSPSQWLLGHTCNNNTERFSNNELVEISSVSFCNNDSNKIVYRISSKTQLKIIPIDGIPPSISLKSEVASTSNSIPIGLESSWNSVVKFIRQFSLSLDFLSRSDEPTGLLLYGLQGCGKNQVLKTLSKGELLKHQTWYSRLHFCTLSVDDFSVSKSDINANSFRKYITSKLADIPKSCSGVVITVPNLDTWLTLVHNPDSPQSEDPHDQESTSRNSGLYSFLFSNLKQVCSTSPVCVLATSTESTNILKHQDLRNLFYRRLLVSLPSGEQRFRLLKQEMESQLPNLSNSIDQSDNNRLSQLAASLHGYTLTDISRLFRASYASAADECSKLDIKSEGGDSCLRPTVRQIIDKLQSERTHYRPANLCAEISVFPPMRWADIGGYSEIKHLLISTIQNRLAEASDPNSEAARINKSLGLIVPRGVLLHGPPGCSKTLFVRALATECNLPLVAVQASRIFGRYVGDSERNMQRILVHARACSPAILFIDEIDLLLPSRSSSESGVSEHVLGEVLTVMDGVEGQCGKLLLVAATNRLENLDPVLGSIMEPPAEEPGFYHPPYHSPVGCAPMGHFNSVNFISAHLQALRRAGRFDITIHVPPPDVEARKAILQLELSKRSTLSRALDSSWLEVFARDYLEGYTGAEVVAVVQTAAELTRDSQKVEIDREQLLLACERLLPTTLEQYNAHLLRQAPYKTLTDSSSDLVNAPSSPHRSRLWNQSSFFITSALVIMVLAVGLQLFMMFAPRDIF</sequence>
<dbReference type="WBParaSite" id="HDID_0000202901-mRNA-1">
    <property type="protein sequence ID" value="HDID_0000202901-mRNA-1"/>
    <property type="gene ID" value="HDID_0000202901"/>
</dbReference>
<dbReference type="InterPro" id="IPR003959">
    <property type="entry name" value="ATPase_AAA_core"/>
</dbReference>
<feature type="transmembrane region" description="Helical" evidence="11">
    <location>
        <begin position="408"/>
        <end position="429"/>
    </location>
</feature>
<protein>
    <recommendedName>
        <fullName evidence="8">Man(5)GlcNAc(2)-PP-dolichol translocation protein RFT1</fullName>
    </recommendedName>
    <alternativeName>
        <fullName evidence="9">Protein RFT1 homolog</fullName>
    </alternativeName>
</protein>
<dbReference type="PANTHER" id="PTHR13117">
    <property type="entry name" value="ENDOPLASMIC RETICULUM MULTISPAN TRANSMEMBRANE PROTEIN-RELATED"/>
    <property type="match status" value="1"/>
</dbReference>
<comment type="pathway">
    <text evidence="2">Protein modification; protein glycosylation.</text>
</comment>
<dbReference type="InterPro" id="IPR007594">
    <property type="entry name" value="RFT1"/>
</dbReference>
<evidence type="ECO:0000313" key="13">
    <source>
        <dbReference type="EMBL" id="VDL19491.1"/>
    </source>
</evidence>
<evidence type="ECO:0000256" key="10">
    <source>
        <dbReference type="ARBA" id="ARBA00045912"/>
    </source>
</evidence>
<keyword evidence="4 11" id="KW-0812">Transmembrane</keyword>
<evidence type="ECO:0000256" key="3">
    <source>
        <dbReference type="ARBA" id="ARBA00010288"/>
    </source>
</evidence>
<dbReference type="GO" id="GO:0034203">
    <property type="term" value="P:glycolipid translocation"/>
    <property type="evidence" value="ECO:0007669"/>
    <property type="project" value="TreeGrafter"/>
</dbReference>
<dbReference type="InterPro" id="IPR027417">
    <property type="entry name" value="P-loop_NTPase"/>
</dbReference>
<dbReference type="GO" id="GO:0016887">
    <property type="term" value="F:ATP hydrolysis activity"/>
    <property type="evidence" value="ECO:0007669"/>
    <property type="project" value="InterPro"/>
</dbReference>
<evidence type="ECO:0000256" key="2">
    <source>
        <dbReference type="ARBA" id="ARBA00004922"/>
    </source>
</evidence>
<feature type="transmembrane region" description="Helical" evidence="11">
    <location>
        <begin position="366"/>
        <end position="388"/>
    </location>
</feature>
<dbReference type="Pfam" id="PF00004">
    <property type="entry name" value="AAA"/>
    <property type="match status" value="1"/>
</dbReference>
<comment type="function">
    <text evidence="10">Intramembrane glycolipid transporter that operates in the biosynthetic pathway of dolichol-linked oligosaccharides, the glycan precursors employed in protein asparagine (N)-glycosylation. The sequential addition of sugars to dolichol pyrophosphate produces dolichol-linked oligosaccharides containing fourteen sugars, including two GlcNAcs, nine mannoses and three glucoses. Once assembled, the oligosaccharide is transferred from the lipid to nascent proteins by oligosaccharyltransferases. The assembly of dolichol-linked oligosaccharides begins on the cytosolic side of the endoplasmic reticulum membrane and finishes in its lumen. RFT1 could mediate the translocation of the cytosolically oriented intermediate DolPP-GlcNAc2Man5, produced by ALG11, into the ER lumen where dolichol-linked oligosaccharides assembly continues. However, the intramembrane lipid transporter activity could not be confirmed in vitro.</text>
</comment>
<feature type="transmembrane region" description="Helical" evidence="11">
    <location>
        <begin position="53"/>
        <end position="74"/>
    </location>
</feature>
<reference evidence="15" key="1">
    <citation type="submission" date="2017-02" db="UniProtKB">
        <authorList>
            <consortium name="WormBaseParasite"/>
        </authorList>
    </citation>
    <scope>IDENTIFICATION</scope>
</reference>
<feature type="transmembrane region" description="Helical" evidence="11">
    <location>
        <begin position="108"/>
        <end position="132"/>
    </location>
</feature>
<feature type="transmembrane region" description="Helical" evidence="11">
    <location>
        <begin position="441"/>
        <end position="466"/>
    </location>
</feature>
<dbReference type="OrthoDB" id="6284472at2759"/>
<dbReference type="SMART" id="SM00382">
    <property type="entry name" value="AAA"/>
    <property type="match status" value="2"/>
</dbReference>
<dbReference type="SUPFAM" id="SSF52540">
    <property type="entry name" value="P-loop containing nucleoside triphosphate hydrolases"/>
    <property type="match status" value="2"/>
</dbReference>
<proteinExistence type="inferred from homology"/>
<dbReference type="Gene3D" id="3.40.50.300">
    <property type="entry name" value="P-loop containing nucleotide triphosphate hydrolases"/>
    <property type="match status" value="3"/>
</dbReference>
<feature type="domain" description="AAA+ ATPase" evidence="12">
    <location>
        <begin position="1190"/>
        <end position="1321"/>
    </location>
</feature>
<evidence type="ECO:0000256" key="5">
    <source>
        <dbReference type="ARBA" id="ARBA00022824"/>
    </source>
</evidence>
<evidence type="ECO:0000256" key="4">
    <source>
        <dbReference type="ARBA" id="ARBA00022692"/>
    </source>
</evidence>
<feature type="transmembrane region" description="Helical" evidence="11">
    <location>
        <begin position="1490"/>
        <end position="1512"/>
    </location>
</feature>
<dbReference type="EMBL" id="UYSG01000445">
    <property type="protein sequence ID" value="VDL19491.1"/>
    <property type="molecule type" value="Genomic_DNA"/>
</dbReference>
<reference evidence="13 14" key="2">
    <citation type="submission" date="2018-11" db="EMBL/GenBank/DDBJ databases">
        <authorList>
            <consortium name="Pathogen Informatics"/>
        </authorList>
    </citation>
    <scope>NUCLEOTIDE SEQUENCE [LARGE SCALE GENOMIC DNA]</scope>
</reference>
<evidence type="ECO:0000256" key="8">
    <source>
        <dbReference type="ARBA" id="ARBA00044793"/>
    </source>
</evidence>
<dbReference type="GO" id="GO:0005524">
    <property type="term" value="F:ATP binding"/>
    <property type="evidence" value="ECO:0007669"/>
    <property type="project" value="InterPro"/>
</dbReference>
<organism evidence="15">
    <name type="scientific">Hymenolepis diminuta</name>
    <name type="common">Rat tapeworm</name>
    <dbReference type="NCBI Taxonomy" id="6216"/>
    <lineage>
        <taxon>Eukaryota</taxon>
        <taxon>Metazoa</taxon>
        <taxon>Spiralia</taxon>
        <taxon>Lophotrochozoa</taxon>
        <taxon>Platyhelminthes</taxon>
        <taxon>Cestoda</taxon>
        <taxon>Eucestoda</taxon>
        <taxon>Cyclophyllidea</taxon>
        <taxon>Hymenolepididae</taxon>
        <taxon>Hymenolepis</taxon>
    </lineage>
</organism>
<keyword evidence="5" id="KW-0256">Endoplasmic reticulum</keyword>
<evidence type="ECO:0000259" key="12">
    <source>
        <dbReference type="SMART" id="SM00382"/>
    </source>
</evidence>
<evidence type="ECO:0000256" key="1">
    <source>
        <dbReference type="ARBA" id="ARBA00004477"/>
    </source>
</evidence>